<reference evidence="1" key="1">
    <citation type="submission" date="2019-04" db="EMBL/GenBank/DDBJ databases">
        <title>Friends and foes A comparative genomics study of 23 Aspergillus species from section Flavi.</title>
        <authorList>
            <consortium name="DOE Joint Genome Institute"/>
            <person name="Kjaerbolling I."/>
            <person name="Vesth T."/>
            <person name="Frisvad J.C."/>
            <person name="Nybo J.L."/>
            <person name="Theobald S."/>
            <person name="Kildgaard S."/>
            <person name="Isbrandt T."/>
            <person name="Kuo A."/>
            <person name="Sato A."/>
            <person name="Lyhne E.K."/>
            <person name="Kogle M.E."/>
            <person name="Wiebenga A."/>
            <person name="Kun R.S."/>
            <person name="Lubbers R.J."/>
            <person name="Makela M.R."/>
            <person name="Barry K."/>
            <person name="Chovatia M."/>
            <person name="Clum A."/>
            <person name="Daum C."/>
            <person name="Haridas S."/>
            <person name="He G."/>
            <person name="LaButti K."/>
            <person name="Lipzen A."/>
            <person name="Mondo S."/>
            <person name="Riley R."/>
            <person name="Salamov A."/>
            <person name="Simmons B.A."/>
            <person name="Magnuson J.K."/>
            <person name="Henrissat B."/>
            <person name="Mortensen U.H."/>
            <person name="Larsen T.O."/>
            <person name="Devries R.P."/>
            <person name="Grigoriev I.V."/>
            <person name="Machida M."/>
            <person name="Baker S.E."/>
            <person name="Andersen M.R."/>
        </authorList>
    </citation>
    <scope>NUCLEOTIDE SEQUENCE [LARGE SCALE GENOMIC DNA]</scope>
    <source>
        <strain evidence="1">CBS 121.62</strain>
    </source>
</reference>
<evidence type="ECO:0000313" key="1">
    <source>
        <dbReference type="EMBL" id="KAB8245448.1"/>
    </source>
</evidence>
<dbReference type="Proteomes" id="UP000325434">
    <property type="component" value="Unassembled WGS sequence"/>
</dbReference>
<sequence>MIYHINSRVNWGLGVYDVSTDGIKLLIAIEAKSPNNWGEAWGELLLYMATIQNDRMSKGQPLAPVYGFCNDGDTYLFATLNMVYMLQQAKATVSKICQLPEWDLTPTLSASPSLPGAVEAGGNV</sequence>
<dbReference type="VEuPathDB" id="FungiDB:F9C07_2103704"/>
<organism evidence="1">
    <name type="scientific">Aspergillus flavus</name>
    <dbReference type="NCBI Taxonomy" id="5059"/>
    <lineage>
        <taxon>Eukaryota</taxon>
        <taxon>Fungi</taxon>
        <taxon>Dikarya</taxon>
        <taxon>Ascomycota</taxon>
        <taxon>Pezizomycotina</taxon>
        <taxon>Eurotiomycetes</taxon>
        <taxon>Eurotiomycetidae</taxon>
        <taxon>Eurotiales</taxon>
        <taxon>Aspergillaceae</taxon>
        <taxon>Aspergillus</taxon>
        <taxon>Aspergillus subgen. Circumdati</taxon>
    </lineage>
</organism>
<dbReference type="EMBL" id="ML734612">
    <property type="protein sequence ID" value="KAB8245448.1"/>
    <property type="molecule type" value="Genomic_DNA"/>
</dbReference>
<proteinExistence type="predicted"/>
<protein>
    <submittedName>
        <fullName evidence="1">Uncharacterized protein</fullName>
    </submittedName>
</protein>
<dbReference type="AlphaFoldDB" id="A0A5N6GU20"/>
<accession>A0A5N6GU20</accession>
<dbReference type="VEuPathDB" id="FungiDB:AFLA_008085"/>
<name>A0A5N6GU20_ASPFL</name>
<gene>
    <name evidence="1" type="ORF">BDV35DRAFT_393910</name>
</gene>